<dbReference type="OrthoDB" id="377733at2759"/>
<sequence length="103" mass="12392">MFFFNSFQYTWFNFIPKNLFEQFRRIANFYFLIVTLIQLSIESPVSPMTSILPLVFVVSVTAVKQAYEDWLRHREDNKVNNAPATVLRDGKVTVSTREHWRWW</sequence>
<proteinExistence type="predicted"/>
<feature type="domain" description="P-type ATPase N-terminal" evidence="1">
    <location>
        <begin position="8"/>
        <end position="51"/>
    </location>
</feature>
<name>A0A5B7IDL9_PORTR</name>
<protein>
    <submittedName>
        <fullName evidence="2">Putative phospholipid-transporting ATPase IF</fullName>
    </submittedName>
</protein>
<comment type="caution">
    <text evidence="2">The sequence shown here is derived from an EMBL/GenBank/DDBJ whole genome shotgun (WGS) entry which is preliminary data.</text>
</comment>
<evidence type="ECO:0000259" key="1">
    <source>
        <dbReference type="Pfam" id="PF16209"/>
    </source>
</evidence>
<evidence type="ECO:0000313" key="3">
    <source>
        <dbReference type="Proteomes" id="UP000324222"/>
    </source>
</evidence>
<gene>
    <name evidence="2" type="primary">ATP11B_3</name>
    <name evidence="2" type="ORF">E2C01_074153</name>
</gene>
<organism evidence="2 3">
    <name type="scientific">Portunus trituberculatus</name>
    <name type="common">Swimming crab</name>
    <name type="synonym">Neptunus trituberculatus</name>
    <dbReference type="NCBI Taxonomy" id="210409"/>
    <lineage>
        <taxon>Eukaryota</taxon>
        <taxon>Metazoa</taxon>
        <taxon>Ecdysozoa</taxon>
        <taxon>Arthropoda</taxon>
        <taxon>Crustacea</taxon>
        <taxon>Multicrustacea</taxon>
        <taxon>Malacostraca</taxon>
        <taxon>Eumalacostraca</taxon>
        <taxon>Eucarida</taxon>
        <taxon>Decapoda</taxon>
        <taxon>Pleocyemata</taxon>
        <taxon>Brachyura</taxon>
        <taxon>Eubrachyura</taxon>
        <taxon>Portunoidea</taxon>
        <taxon>Portunidae</taxon>
        <taxon>Portuninae</taxon>
        <taxon>Portunus</taxon>
    </lineage>
</organism>
<dbReference type="EMBL" id="VSRR010051605">
    <property type="protein sequence ID" value="MPC79617.1"/>
    <property type="molecule type" value="Genomic_DNA"/>
</dbReference>
<dbReference type="SUPFAM" id="SSF81665">
    <property type="entry name" value="Calcium ATPase, transmembrane domain M"/>
    <property type="match status" value="1"/>
</dbReference>
<dbReference type="PANTHER" id="PTHR24092:SF175">
    <property type="entry name" value="PHOSPHOLIPID-TRANSPORTING ATPASE"/>
    <property type="match status" value="1"/>
</dbReference>
<dbReference type="Proteomes" id="UP000324222">
    <property type="component" value="Unassembled WGS sequence"/>
</dbReference>
<evidence type="ECO:0000313" key="2">
    <source>
        <dbReference type="EMBL" id="MPC79617.1"/>
    </source>
</evidence>
<dbReference type="InterPro" id="IPR023298">
    <property type="entry name" value="ATPase_P-typ_TM_dom_sf"/>
</dbReference>
<reference evidence="2 3" key="1">
    <citation type="submission" date="2019-05" db="EMBL/GenBank/DDBJ databases">
        <title>Another draft genome of Portunus trituberculatus and its Hox gene families provides insights of decapod evolution.</title>
        <authorList>
            <person name="Jeong J.-H."/>
            <person name="Song I."/>
            <person name="Kim S."/>
            <person name="Choi T."/>
            <person name="Kim D."/>
            <person name="Ryu S."/>
            <person name="Kim W."/>
        </authorList>
    </citation>
    <scope>NUCLEOTIDE SEQUENCE [LARGE SCALE GENOMIC DNA]</scope>
    <source>
        <tissue evidence="2">Muscle</tissue>
    </source>
</reference>
<dbReference type="GO" id="GO:0045332">
    <property type="term" value="P:phospholipid translocation"/>
    <property type="evidence" value="ECO:0007669"/>
    <property type="project" value="TreeGrafter"/>
</dbReference>
<keyword evidence="3" id="KW-1185">Reference proteome</keyword>
<accession>A0A5B7IDL9</accession>
<dbReference type="InterPro" id="IPR032631">
    <property type="entry name" value="P-type_ATPase_N"/>
</dbReference>
<dbReference type="GO" id="GO:0005783">
    <property type="term" value="C:endoplasmic reticulum"/>
    <property type="evidence" value="ECO:0007669"/>
    <property type="project" value="TreeGrafter"/>
</dbReference>
<dbReference type="GO" id="GO:0140326">
    <property type="term" value="F:ATPase-coupled intramembrane lipid transporter activity"/>
    <property type="evidence" value="ECO:0007669"/>
    <property type="project" value="TreeGrafter"/>
</dbReference>
<dbReference type="PANTHER" id="PTHR24092">
    <property type="entry name" value="PROBABLE PHOSPHOLIPID-TRANSPORTING ATPASE"/>
    <property type="match status" value="1"/>
</dbReference>
<dbReference type="AlphaFoldDB" id="A0A5B7IDL9"/>
<dbReference type="Pfam" id="PF16209">
    <property type="entry name" value="PhoLip_ATPase_N"/>
    <property type="match status" value="1"/>
</dbReference>
<dbReference type="GO" id="GO:0005886">
    <property type="term" value="C:plasma membrane"/>
    <property type="evidence" value="ECO:0007669"/>
    <property type="project" value="TreeGrafter"/>
</dbReference>